<evidence type="ECO:0000313" key="3">
    <source>
        <dbReference type="Proteomes" id="UP000663868"/>
    </source>
</evidence>
<dbReference type="GO" id="GO:0005814">
    <property type="term" value="C:centriole"/>
    <property type="evidence" value="ECO:0007669"/>
    <property type="project" value="TreeGrafter"/>
</dbReference>
<evidence type="ECO:0000313" key="2">
    <source>
        <dbReference type="EMBL" id="CAF3762290.1"/>
    </source>
</evidence>
<sequence>MDDQALKQLAIQKEKEWLAVMQERLVTLEATVENKDQQLAELNQKYNRLSEDFKYNLKLIDDRDKELATFDNRFKELKKVLNEKNSDISELKIVNDQLYTLKKQIELQIDEEKKHFLHRLSIKEKDLSTYKQQCDQILQTEREQLEQERRTINRRLTELENDLERQRRELTNEFETQTKKLEYDWKRRYDDVNNLQLASELKSKLLTEEIEQHTQTIRNVELNKNELIERNKTLEKLVKELEWQLHEQEAIKNARIKELEMKSSNVDGKLQEREDDYSRKYSELDRLLREKDIKIEQLKQSYQEIETKYESLNDQCFQLRQQQNEKQREHEHLIREKDVSLSTLQDEINRIKKEWNYQLTQISKEHANENIEHRAIQDECDTLKGELKIKDNHINRYKKELEDALDRERALEEAKAQLDLDWQKKFDQNQRQEYHKSEDLIEKISSAHEQSIAQVKKLENDIRFKDDLLKAYTNQYKTDGGDGDVLVVLQRENENLRSVISQMRQQMESLVSDLPGQPTSGQPSLVNELQSENQTLRQQNRDLISRLDSRHSNVDVDHTAVNNELKKNPQLNSYVQSLNNTIG</sequence>
<comment type="caution">
    <text evidence="2">The sequence shown here is derived from an EMBL/GenBank/DDBJ whole genome shotgun (WGS) entry which is preliminary data.</text>
</comment>
<dbReference type="GO" id="GO:0007020">
    <property type="term" value="P:microtubule nucleation"/>
    <property type="evidence" value="ECO:0007669"/>
    <property type="project" value="TreeGrafter"/>
</dbReference>
<dbReference type="GO" id="GO:0005876">
    <property type="term" value="C:spindle microtubule"/>
    <property type="evidence" value="ECO:0007669"/>
    <property type="project" value="TreeGrafter"/>
</dbReference>
<organism evidence="2 3">
    <name type="scientific">Adineta steineri</name>
    <dbReference type="NCBI Taxonomy" id="433720"/>
    <lineage>
        <taxon>Eukaryota</taxon>
        <taxon>Metazoa</taxon>
        <taxon>Spiralia</taxon>
        <taxon>Gnathifera</taxon>
        <taxon>Rotifera</taxon>
        <taxon>Eurotatoria</taxon>
        <taxon>Bdelloidea</taxon>
        <taxon>Adinetida</taxon>
        <taxon>Adinetidae</taxon>
        <taxon>Adineta</taxon>
    </lineage>
</organism>
<dbReference type="InterPro" id="IPR042481">
    <property type="entry name" value="CCDC57"/>
</dbReference>
<dbReference type="PANTHER" id="PTHR46725">
    <property type="entry name" value="COILED-COIL DOMAIN-CONTAINING PROTEIN 57"/>
    <property type="match status" value="1"/>
</dbReference>
<keyword evidence="1" id="KW-0175">Coiled coil</keyword>
<dbReference type="AlphaFoldDB" id="A0A818Z1C7"/>
<dbReference type="GO" id="GO:0034451">
    <property type="term" value="C:centriolar satellite"/>
    <property type="evidence" value="ECO:0007669"/>
    <property type="project" value="TreeGrafter"/>
</dbReference>
<dbReference type="GO" id="GO:0007099">
    <property type="term" value="P:centriole replication"/>
    <property type="evidence" value="ECO:0007669"/>
    <property type="project" value="TreeGrafter"/>
</dbReference>
<protein>
    <submittedName>
        <fullName evidence="2">Uncharacterized protein</fullName>
    </submittedName>
</protein>
<proteinExistence type="predicted"/>
<accession>A0A818Z1C7</accession>
<feature type="coiled-coil region" evidence="1">
    <location>
        <begin position="387"/>
        <end position="546"/>
    </location>
</feature>
<dbReference type="GO" id="GO:0045931">
    <property type="term" value="P:positive regulation of mitotic cell cycle"/>
    <property type="evidence" value="ECO:0007669"/>
    <property type="project" value="TreeGrafter"/>
</dbReference>
<dbReference type="PANTHER" id="PTHR46725:SF1">
    <property type="entry name" value="COILED-COIL DOMAIN-CONTAINING PROTEIN 57"/>
    <property type="match status" value="1"/>
</dbReference>
<reference evidence="2" key="1">
    <citation type="submission" date="2021-02" db="EMBL/GenBank/DDBJ databases">
        <authorList>
            <person name="Nowell W R."/>
        </authorList>
    </citation>
    <scope>NUCLEOTIDE SEQUENCE</scope>
</reference>
<feature type="non-terminal residue" evidence="2">
    <location>
        <position position="583"/>
    </location>
</feature>
<gene>
    <name evidence="2" type="ORF">KXQ929_LOCUS14875</name>
</gene>
<feature type="coiled-coil region" evidence="1">
    <location>
        <begin position="18"/>
        <end position="52"/>
    </location>
</feature>
<dbReference type="Proteomes" id="UP000663868">
    <property type="component" value="Unassembled WGS sequence"/>
</dbReference>
<evidence type="ECO:0000256" key="1">
    <source>
        <dbReference type="SAM" id="Coils"/>
    </source>
</evidence>
<feature type="non-terminal residue" evidence="2">
    <location>
        <position position="1"/>
    </location>
</feature>
<dbReference type="EMBL" id="CAJOBB010000839">
    <property type="protein sequence ID" value="CAF3762290.1"/>
    <property type="molecule type" value="Genomic_DNA"/>
</dbReference>
<name>A0A818Z1C7_9BILA</name>
<feature type="coiled-coil region" evidence="1">
    <location>
        <begin position="135"/>
        <end position="354"/>
    </location>
</feature>
<dbReference type="GO" id="GO:0060271">
    <property type="term" value="P:cilium assembly"/>
    <property type="evidence" value="ECO:0007669"/>
    <property type="project" value="TreeGrafter"/>
</dbReference>